<sequence>MFNHHDNNAFYRTSNYDFIENSPNPIPYNTNRNNYVKRKHYQDIYSSNDVLEEKCKCSTNLDISIPFNLQGKDQNVFFSLNTKENTMSLNFNQEFNDLQVPKKVLSKTSPDIELPFKSIISIPSESSKKNNIPRNFYSETIQLHSDTAPEKQDKFMKSKFQRFQPHYVTLDTENENNSYYDTFFVQEQCFSEPTLYKKFNVENHNIHKDSFELKEQSYRKNMENFYNIKDLEPYIQNSSSDSLFQGFSEIQVPYEFEKNKTIPNYLSKQTIKRSASIKRPKFFRNKNNDFTVMSPERHLQNTYMSSQRINMSECVFLDSKTIKGGQNYMEYTNFLDKFQDNKYNKEFLSNQISNQYYNNFNSIKHKKNKTIVCHSDGNYYKNKQLPPIPYKRSFKDYQLKYYNNISLSSNDKKLPYSLYNVPFFLGDSQIENSYKYIFDLSNFRDKIHDKINPVEKSPWRKFLNYENNKSYFNLKDKELERNKIENMDNNNLDIVKLSNDLEEFSTVQDKKLTHNPSFSKDNSTKRRNIANIFSSIFNYKQKLLNKKTYFSQVSKYFLIKYLKGKKPANGCYPDPLQFKSYYFTHFSVQFEHAIYHLTHLKLSDPRRPLYQQVLLINFIYNYLSLINKNQIMSEPENEFHQHNYSSNFKHNYIPEAMHSKFEKNTEFPIKKTYRNKPDKHLINDNINMEYETHSHYLIDSLDPTIFNYTDLDIPFIYNDYNDEFSNIYSVSHENDLYNHSVLNKDILDSNI</sequence>
<evidence type="ECO:0000313" key="2">
    <source>
        <dbReference type="Proteomes" id="UP000768646"/>
    </source>
</evidence>
<keyword evidence="2" id="KW-1185">Reference proteome</keyword>
<name>A0ACB7CG17_9ASCO</name>
<reference evidence="1 2" key="1">
    <citation type="journal article" date="2021" name="Commun. Biol.">
        <title>Genomic insights into the host specific adaptation of the Pneumocystis genus.</title>
        <authorList>
            <person name="Cisse O.H."/>
            <person name="Ma L."/>
            <person name="Dekker J.P."/>
            <person name="Khil P.P."/>
            <person name="Youn J.-H."/>
            <person name="Brenchley J.M."/>
            <person name="Blair R."/>
            <person name="Pahar B."/>
            <person name="Chabe M."/>
            <person name="Van Rompay K.K.A."/>
            <person name="Keesler R."/>
            <person name="Sukura A."/>
            <person name="Hirsch V."/>
            <person name="Kutty G."/>
            <person name="Liu Y."/>
            <person name="Peng L."/>
            <person name="Chen J."/>
            <person name="Song J."/>
            <person name="Weissenbacher-Lang C."/>
            <person name="Xu J."/>
            <person name="Upham N.S."/>
            <person name="Stajich J.E."/>
            <person name="Cuomo C.A."/>
            <person name="Cushion M.T."/>
            <person name="Kovacs J.A."/>
        </authorList>
    </citation>
    <scope>NUCLEOTIDE SEQUENCE [LARGE SCALE GENOMIC DNA]</scope>
    <source>
        <strain evidence="1 2">RABM</strain>
    </source>
</reference>
<evidence type="ECO:0000313" key="1">
    <source>
        <dbReference type="EMBL" id="KAG4305487.1"/>
    </source>
</evidence>
<comment type="caution">
    <text evidence="1">The sequence shown here is derived from an EMBL/GenBank/DDBJ whole genome shotgun (WGS) entry which is preliminary data.</text>
</comment>
<dbReference type="EMBL" id="JABTEG010000003">
    <property type="protein sequence ID" value="KAG4305487.1"/>
    <property type="molecule type" value="Genomic_DNA"/>
</dbReference>
<accession>A0ACB7CG17</accession>
<gene>
    <name evidence="1" type="ORF">PORY_001043</name>
</gene>
<dbReference type="Proteomes" id="UP000768646">
    <property type="component" value="Unassembled WGS sequence"/>
</dbReference>
<organism evidence="1 2">
    <name type="scientific">Pneumocystis oryctolagi</name>
    <dbReference type="NCBI Taxonomy" id="42067"/>
    <lineage>
        <taxon>Eukaryota</taxon>
        <taxon>Fungi</taxon>
        <taxon>Dikarya</taxon>
        <taxon>Ascomycota</taxon>
        <taxon>Taphrinomycotina</taxon>
        <taxon>Pneumocystomycetes</taxon>
        <taxon>Pneumocystaceae</taxon>
        <taxon>Pneumocystis</taxon>
    </lineage>
</organism>
<protein>
    <submittedName>
        <fullName evidence="1">Uncharacterized protein</fullName>
    </submittedName>
</protein>
<proteinExistence type="predicted"/>